<sequence>MLRCRSVVCSRIPRISLCQASPHTGTTQPRKDNLIRFHRKTISTHQRQSTKTPKFNNTPAYDISRKGSKLRSQHNRILDAIKSTRSTQDQMALVLIPLLGSGLFDSLPRDVLVEIMAPRLRKYPHRKAYFQTLFEKGELLIGLQGKIYEMGLLSQDRAKVNGLNFDAIVQSSHLITQETLLKFANHNQLGSGLISYAPGDIPANDFDQELVNVLMMLIGLVSEQAGVEVASRLVQDRIIRGRNGLYMLATQHSKHSFSEDDN</sequence>
<organism evidence="1">
    <name type="scientific">Blastobotrys adeninivorans</name>
    <name type="common">Yeast</name>
    <name type="synonym">Arxula adeninivorans</name>
    <dbReference type="NCBI Taxonomy" id="409370"/>
    <lineage>
        <taxon>Eukaryota</taxon>
        <taxon>Fungi</taxon>
        <taxon>Dikarya</taxon>
        <taxon>Ascomycota</taxon>
        <taxon>Saccharomycotina</taxon>
        <taxon>Dipodascomycetes</taxon>
        <taxon>Dipodascales</taxon>
        <taxon>Trichomonascaceae</taxon>
        <taxon>Blastobotrys</taxon>
    </lineage>
</organism>
<dbReference type="EMBL" id="HG937694">
    <property type="protein sequence ID" value="CDP37453.1"/>
    <property type="molecule type" value="Genomic_DNA"/>
</dbReference>
<accession>A0A060T912</accession>
<dbReference type="AlphaFoldDB" id="A0A060T912"/>
<evidence type="ECO:0000313" key="1">
    <source>
        <dbReference type="EMBL" id="CDP37453.1"/>
    </source>
</evidence>
<name>A0A060T912_BLAAD</name>
<protein>
    <submittedName>
        <fullName evidence="1">ARAD1D11858p</fullName>
    </submittedName>
</protein>
<reference evidence="1" key="1">
    <citation type="submission" date="2014-02" db="EMBL/GenBank/DDBJ databases">
        <authorList>
            <person name="Genoscope - CEA"/>
        </authorList>
    </citation>
    <scope>NUCLEOTIDE SEQUENCE</scope>
    <source>
        <strain evidence="1">LS3</strain>
    </source>
</reference>
<gene>
    <name evidence="1" type="ORF">GNLVRS02_ARAD1D11858g</name>
</gene>
<proteinExistence type="predicted"/>
<reference evidence="1" key="2">
    <citation type="submission" date="2014-06" db="EMBL/GenBank/DDBJ databases">
        <title>The complete genome of Blastobotrys (Arxula) adeninivorans LS3 - a yeast of biotechnological interest.</title>
        <authorList>
            <person name="Kunze G."/>
            <person name="Gaillardin C."/>
            <person name="Czernicka M."/>
            <person name="Durrens P."/>
            <person name="Martin T."/>
            <person name="Boer E."/>
            <person name="Gabaldon T."/>
            <person name="Cruz J."/>
            <person name="Talla E."/>
            <person name="Marck C."/>
            <person name="Goffeau A."/>
            <person name="Barbe V."/>
            <person name="Baret P."/>
            <person name="Baronian K."/>
            <person name="Beier S."/>
            <person name="Bleykasten C."/>
            <person name="Bode R."/>
            <person name="Casaregola S."/>
            <person name="Despons L."/>
            <person name="Fairhead C."/>
            <person name="Giersberg M."/>
            <person name="Gierski P."/>
            <person name="Hahnel U."/>
            <person name="Hartmann A."/>
            <person name="Jankowska D."/>
            <person name="Jubin C."/>
            <person name="Jung P."/>
            <person name="Lafontaine I."/>
            <person name="Leh-Louis V."/>
            <person name="Lemaire M."/>
            <person name="Marcet-Houben M."/>
            <person name="Mascher M."/>
            <person name="Morel G."/>
            <person name="Richard G.-F."/>
            <person name="Riechen J."/>
            <person name="Sacerdot C."/>
            <person name="Sarkar A."/>
            <person name="Savel G."/>
            <person name="Schacherer J."/>
            <person name="Sherman D."/>
            <person name="Straub M.-L."/>
            <person name="Stein N."/>
            <person name="Thierry A."/>
            <person name="Trautwein-Schult A."/>
            <person name="Westhof E."/>
            <person name="Worch S."/>
            <person name="Dujon B."/>
            <person name="Souciet J.-L."/>
            <person name="Wincker P."/>
            <person name="Scholz U."/>
            <person name="Neuveglise N."/>
        </authorList>
    </citation>
    <scope>NUCLEOTIDE SEQUENCE</scope>
    <source>
        <strain evidence="1">LS3</strain>
    </source>
</reference>